<dbReference type="InterPro" id="IPR021424">
    <property type="entry name" value="PorA"/>
</dbReference>
<dbReference type="RefSeq" id="WP_344465500.1">
    <property type="nucleotide sequence ID" value="NZ_BAAANT010000016.1"/>
</dbReference>
<protein>
    <recommendedName>
        <fullName evidence="4">DUF3068 domain-containing protein</fullName>
    </recommendedName>
</protein>
<accession>A0ABP5LC28</accession>
<evidence type="ECO:0008006" key="4">
    <source>
        <dbReference type="Google" id="ProtNLM"/>
    </source>
</evidence>
<evidence type="ECO:0000313" key="3">
    <source>
        <dbReference type="Proteomes" id="UP001422759"/>
    </source>
</evidence>
<dbReference type="Pfam" id="PF11271">
    <property type="entry name" value="PorA"/>
    <property type="match status" value="1"/>
</dbReference>
<evidence type="ECO:0000313" key="2">
    <source>
        <dbReference type="EMBL" id="GAA2144822.1"/>
    </source>
</evidence>
<feature type="transmembrane region" description="Helical" evidence="1">
    <location>
        <begin position="12"/>
        <end position="34"/>
    </location>
</feature>
<name>A0ABP5LC28_9ACTN</name>
<keyword evidence="3" id="KW-1185">Reference proteome</keyword>
<keyword evidence="1" id="KW-0472">Membrane</keyword>
<keyword evidence="1" id="KW-1133">Transmembrane helix</keyword>
<feature type="transmembrane region" description="Helical" evidence="1">
    <location>
        <begin position="316"/>
        <end position="339"/>
    </location>
</feature>
<proteinExistence type="predicted"/>
<keyword evidence="1" id="KW-0812">Transmembrane</keyword>
<sequence length="354" mass="37310">MQGAKVLRSGGVVLTAVVLGVVLIAAAAVTAFFVTPRYVARLPSDTDAQRSYAGAFRTLLDPLAVAKGDLVGALKHNVPMSVDRRVRVEQTSGNTALTSDARTTSAAGATVEKTTWEYALDRRSLEPVTKHPGGWSVVDAQGLTVSWPFGAKKQNYTGWVPETASTTPVTYSRSETHAGLYTYVYEVKAGPAPIADAQVLAGLPKALPQSLLKLLVQLGPLTPAAKLQLGALLPALGDPVPLSYTQQGNDTFWVEPETGVVVDVDRSQQRTAGIKNPNGGAFIELLPVSDVGYQQTPQAVRDAVHDAQKGRKAIELYSTTLPGIAALLGIVLIAGGVLLGRRKRVAQPGGTEES</sequence>
<organism evidence="2 3">
    <name type="scientific">Kitasatospora kazusensis</name>
    <dbReference type="NCBI Taxonomy" id="407974"/>
    <lineage>
        <taxon>Bacteria</taxon>
        <taxon>Bacillati</taxon>
        <taxon>Actinomycetota</taxon>
        <taxon>Actinomycetes</taxon>
        <taxon>Kitasatosporales</taxon>
        <taxon>Streptomycetaceae</taxon>
        <taxon>Kitasatospora</taxon>
    </lineage>
</organism>
<evidence type="ECO:0000256" key="1">
    <source>
        <dbReference type="SAM" id="Phobius"/>
    </source>
</evidence>
<dbReference type="Proteomes" id="UP001422759">
    <property type="component" value="Unassembled WGS sequence"/>
</dbReference>
<gene>
    <name evidence="2" type="ORF">GCM10009760_32770</name>
</gene>
<dbReference type="EMBL" id="BAAANT010000016">
    <property type="protein sequence ID" value="GAA2144822.1"/>
    <property type="molecule type" value="Genomic_DNA"/>
</dbReference>
<reference evidence="3" key="1">
    <citation type="journal article" date="2019" name="Int. J. Syst. Evol. Microbiol.">
        <title>The Global Catalogue of Microorganisms (GCM) 10K type strain sequencing project: providing services to taxonomists for standard genome sequencing and annotation.</title>
        <authorList>
            <consortium name="The Broad Institute Genomics Platform"/>
            <consortium name="The Broad Institute Genome Sequencing Center for Infectious Disease"/>
            <person name="Wu L."/>
            <person name="Ma J."/>
        </authorList>
    </citation>
    <scope>NUCLEOTIDE SEQUENCE [LARGE SCALE GENOMIC DNA]</scope>
    <source>
        <strain evidence="3">JCM 14560</strain>
    </source>
</reference>
<comment type="caution">
    <text evidence="2">The sequence shown here is derived from an EMBL/GenBank/DDBJ whole genome shotgun (WGS) entry which is preliminary data.</text>
</comment>